<feature type="compositionally biased region" description="Low complexity" evidence="1">
    <location>
        <begin position="138"/>
        <end position="156"/>
    </location>
</feature>
<dbReference type="EMBL" id="AGUD01000305">
    <property type="protein sequence ID" value="EHN09040.1"/>
    <property type="molecule type" value="Genomic_DNA"/>
</dbReference>
<protein>
    <submittedName>
        <fullName evidence="3">Uncharacterized protein</fullName>
    </submittedName>
</protein>
<keyword evidence="4" id="KW-1185">Reference proteome</keyword>
<dbReference type="OrthoDB" id="5245205at2"/>
<dbReference type="PATRIC" id="fig|1097667.3.peg.4070"/>
<evidence type="ECO:0000256" key="2">
    <source>
        <dbReference type="SAM" id="Phobius"/>
    </source>
</evidence>
<feature type="compositionally biased region" description="Low complexity" evidence="1">
    <location>
        <begin position="9"/>
        <end position="20"/>
    </location>
</feature>
<sequence length="251" mass="25230">MSTGLTTVARPRSGAAAATRPPRASARALALLGLLLLALLPGAAPALADSGQDAIKQEFRKSGTIDGCKHSLSDLQAFKAKLGSDSAQYTPELGTALDKAIADHGSCKGDSGGGGQQSGGGGTGGQQSGGGSSPEIPPVTQDVAPTTTTTQTSATPTPNPGPVSLPSPAVVQDNPITTAAAPKLSTEPAAWTWAAIGGAILLAAALGWALITASGRIRWMQPVGHAMGEAGWRMSARWAEFSDWLRFGGGR</sequence>
<evidence type="ECO:0000313" key="3">
    <source>
        <dbReference type="EMBL" id="EHN09040.1"/>
    </source>
</evidence>
<feature type="region of interest" description="Disordered" evidence="1">
    <location>
        <begin position="1"/>
        <end position="20"/>
    </location>
</feature>
<evidence type="ECO:0000256" key="1">
    <source>
        <dbReference type="SAM" id="MobiDB-lite"/>
    </source>
</evidence>
<gene>
    <name evidence="3" type="ORF">PAI11_41050</name>
</gene>
<evidence type="ECO:0000313" key="4">
    <source>
        <dbReference type="Proteomes" id="UP000005143"/>
    </source>
</evidence>
<accession>H0EB76</accession>
<dbReference type="RefSeq" id="WP_007578769.1">
    <property type="nucleotide sequence ID" value="NZ_AGUD01000305.1"/>
</dbReference>
<reference evidence="3 4" key="1">
    <citation type="journal article" date="2013" name="Biodegradation">
        <title>Quantitative proteomic analysis of ibuprofen-degrading Patulibacter sp. strain I11.</title>
        <authorList>
            <person name="Almeida B."/>
            <person name="Kjeldal H."/>
            <person name="Lolas I."/>
            <person name="Knudsen A.D."/>
            <person name="Carvalho G."/>
            <person name="Nielsen K.L."/>
            <person name="Barreto Crespo M.T."/>
            <person name="Stensballe A."/>
            <person name="Nielsen J.L."/>
        </authorList>
    </citation>
    <scope>NUCLEOTIDE SEQUENCE [LARGE SCALE GENOMIC DNA]</scope>
    <source>
        <strain evidence="3 4">I11</strain>
    </source>
</reference>
<comment type="caution">
    <text evidence="3">The sequence shown here is derived from an EMBL/GenBank/DDBJ whole genome shotgun (WGS) entry which is preliminary data.</text>
</comment>
<keyword evidence="2" id="KW-0812">Transmembrane</keyword>
<feature type="transmembrane region" description="Helical" evidence="2">
    <location>
        <begin position="190"/>
        <end position="211"/>
    </location>
</feature>
<dbReference type="Proteomes" id="UP000005143">
    <property type="component" value="Unassembled WGS sequence"/>
</dbReference>
<feature type="compositionally biased region" description="Gly residues" evidence="1">
    <location>
        <begin position="110"/>
        <end position="132"/>
    </location>
</feature>
<keyword evidence="2" id="KW-0472">Membrane</keyword>
<organism evidence="3 4">
    <name type="scientific">Patulibacter medicamentivorans</name>
    <dbReference type="NCBI Taxonomy" id="1097667"/>
    <lineage>
        <taxon>Bacteria</taxon>
        <taxon>Bacillati</taxon>
        <taxon>Actinomycetota</taxon>
        <taxon>Thermoleophilia</taxon>
        <taxon>Solirubrobacterales</taxon>
        <taxon>Patulibacteraceae</taxon>
        <taxon>Patulibacter</taxon>
    </lineage>
</organism>
<feature type="region of interest" description="Disordered" evidence="1">
    <location>
        <begin position="106"/>
        <end position="170"/>
    </location>
</feature>
<dbReference type="AlphaFoldDB" id="H0EB76"/>
<keyword evidence="2" id="KW-1133">Transmembrane helix</keyword>
<name>H0EB76_9ACTN</name>
<proteinExistence type="predicted"/>